<evidence type="ECO:0000313" key="1">
    <source>
        <dbReference type="EMBL" id="KRX53761.1"/>
    </source>
</evidence>
<accession>A0A0V0URR5</accession>
<comment type="caution">
    <text evidence="1">The sequence shown here is derived from an EMBL/GenBank/DDBJ whole genome shotgun (WGS) entry which is preliminary data.</text>
</comment>
<reference evidence="1 2" key="1">
    <citation type="submission" date="2015-01" db="EMBL/GenBank/DDBJ databases">
        <title>Evolution of Trichinella species and genotypes.</title>
        <authorList>
            <person name="Korhonen P.K."/>
            <person name="Edoardo P."/>
            <person name="Giuseppe L.R."/>
            <person name="Gasser R.B."/>
        </authorList>
    </citation>
    <scope>NUCLEOTIDE SEQUENCE [LARGE SCALE GENOMIC DNA]</scope>
    <source>
        <strain evidence="1">ISS2496</strain>
    </source>
</reference>
<evidence type="ECO:0000313" key="2">
    <source>
        <dbReference type="Proteomes" id="UP000054783"/>
    </source>
</evidence>
<organism evidence="1 2">
    <name type="scientific">Trichinella patagoniensis</name>
    <dbReference type="NCBI Taxonomy" id="990121"/>
    <lineage>
        <taxon>Eukaryota</taxon>
        <taxon>Metazoa</taxon>
        <taxon>Ecdysozoa</taxon>
        <taxon>Nematoda</taxon>
        <taxon>Enoplea</taxon>
        <taxon>Dorylaimia</taxon>
        <taxon>Trichinellida</taxon>
        <taxon>Trichinellidae</taxon>
        <taxon>Trichinella</taxon>
    </lineage>
</organism>
<feature type="non-terminal residue" evidence="1">
    <location>
        <position position="54"/>
    </location>
</feature>
<keyword evidence="2" id="KW-1185">Reference proteome</keyword>
<dbReference type="EMBL" id="JYDQ01006364">
    <property type="protein sequence ID" value="KRX53761.1"/>
    <property type="molecule type" value="Genomic_DNA"/>
</dbReference>
<protein>
    <submittedName>
        <fullName evidence="1">Uncharacterized protein</fullName>
    </submittedName>
</protein>
<name>A0A0V0URR5_9BILA</name>
<dbReference type="Proteomes" id="UP000054783">
    <property type="component" value="Unassembled WGS sequence"/>
</dbReference>
<proteinExistence type="predicted"/>
<dbReference type="AlphaFoldDB" id="A0A0V0URR5"/>
<sequence>MYHSNVSGRSSSDLRAVLIAGFIRRVLFVNNGWRELKETPSSNWKIPCRAIMFG</sequence>
<dbReference type="OrthoDB" id="5923091at2759"/>
<gene>
    <name evidence="1" type="ORF">T12_10283</name>
</gene>